<accession>A0A6J7TA69</accession>
<name>A0A6J7TA69_9ZZZZ</name>
<evidence type="ECO:0000313" key="1">
    <source>
        <dbReference type="EMBL" id="CAB4826507.1"/>
    </source>
</evidence>
<dbReference type="EMBL" id="CAFBQK010000064">
    <property type="protein sequence ID" value="CAB5050193.1"/>
    <property type="molecule type" value="Genomic_DNA"/>
</dbReference>
<dbReference type="EMBL" id="CAFABI010000046">
    <property type="protein sequence ID" value="CAB4826507.1"/>
    <property type="molecule type" value="Genomic_DNA"/>
</dbReference>
<gene>
    <name evidence="1" type="ORF">UFOPK3197_00556</name>
    <name evidence="2" type="ORF">UFOPK4265_00627</name>
</gene>
<dbReference type="AlphaFoldDB" id="A0A6J7TA69"/>
<evidence type="ECO:0000313" key="2">
    <source>
        <dbReference type="EMBL" id="CAB5050193.1"/>
    </source>
</evidence>
<proteinExistence type="predicted"/>
<organism evidence="2">
    <name type="scientific">freshwater metagenome</name>
    <dbReference type="NCBI Taxonomy" id="449393"/>
    <lineage>
        <taxon>unclassified sequences</taxon>
        <taxon>metagenomes</taxon>
        <taxon>ecological metagenomes</taxon>
    </lineage>
</organism>
<reference evidence="2" key="1">
    <citation type="submission" date="2020-05" db="EMBL/GenBank/DDBJ databases">
        <authorList>
            <person name="Chiriac C."/>
            <person name="Salcher M."/>
            <person name="Ghai R."/>
            <person name="Kavagutti S V."/>
        </authorList>
    </citation>
    <scope>NUCLEOTIDE SEQUENCE</scope>
</reference>
<protein>
    <submittedName>
        <fullName evidence="2">Unannotated protein</fullName>
    </submittedName>
</protein>
<sequence>MKLESVVWHVKAALEESTVRTLVTFNPESNLISRVMLSLVFAATVHGI</sequence>